<dbReference type="EMBL" id="GG666575">
    <property type="protein sequence ID" value="EEN53045.1"/>
    <property type="molecule type" value="Genomic_DNA"/>
</dbReference>
<feature type="region of interest" description="Disordered" evidence="1">
    <location>
        <begin position="1"/>
        <end position="52"/>
    </location>
</feature>
<proteinExistence type="predicted"/>
<feature type="compositionally biased region" description="Basic and acidic residues" evidence="1">
    <location>
        <begin position="1"/>
        <end position="22"/>
    </location>
</feature>
<feature type="region of interest" description="Disordered" evidence="1">
    <location>
        <begin position="127"/>
        <end position="152"/>
    </location>
</feature>
<gene>
    <name evidence="2" type="ORF">BRAFLDRAFT_96183</name>
</gene>
<evidence type="ECO:0000313" key="2">
    <source>
        <dbReference type="EMBL" id="EEN53045.1"/>
    </source>
</evidence>
<sequence length="229" mass="26023">MYLLWRDETSPETDRSVHETVPHHPPQRRQSEGVHERIHDGRQPQDDKKHEPKLQIDAYADQTFPAIVDGDQYCHLPPQKQKPGDKEYDYNDENASCLFLCGDDVLLVHMDAPDMLLMVPVRSYVQPSPERHEDTGVREHHHDNPCRTQNRHEHDEAPLYSAEEAPIVAGVRPFTVPSHHRGEAEQSGGHPSSCHRHQYVPAAHGAVVENGVLDGNIPVHGQKYQPGQR</sequence>
<protein>
    <submittedName>
        <fullName evidence="2">Uncharacterized protein</fullName>
    </submittedName>
</protein>
<dbReference type="InParanoid" id="C3Z306"/>
<feature type="compositionally biased region" description="Basic and acidic residues" evidence="1">
    <location>
        <begin position="29"/>
        <end position="52"/>
    </location>
</feature>
<feature type="compositionally biased region" description="Basic and acidic residues" evidence="1">
    <location>
        <begin position="129"/>
        <end position="152"/>
    </location>
</feature>
<reference evidence="2" key="1">
    <citation type="journal article" date="2008" name="Nature">
        <title>The amphioxus genome and the evolution of the chordate karyotype.</title>
        <authorList>
            <consortium name="US DOE Joint Genome Institute (JGI-PGF)"/>
            <person name="Putnam N.H."/>
            <person name="Butts T."/>
            <person name="Ferrier D.E.K."/>
            <person name="Furlong R.F."/>
            <person name="Hellsten U."/>
            <person name="Kawashima T."/>
            <person name="Robinson-Rechavi M."/>
            <person name="Shoguchi E."/>
            <person name="Terry A."/>
            <person name="Yu J.-K."/>
            <person name="Benito-Gutierrez E.L."/>
            <person name="Dubchak I."/>
            <person name="Garcia-Fernandez J."/>
            <person name="Gibson-Brown J.J."/>
            <person name="Grigoriev I.V."/>
            <person name="Horton A.C."/>
            <person name="de Jong P.J."/>
            <person name="Jurka J."/>
            <person name="Kapitonov V.V."/>
            <person name="Kohara Y."/>
            <person name="Kuroki Y."/>
            <person name="Lindquist E."/>
            <person name="Lucas S."/>
            <person name="Osoegawa K."/>
            <person name="Pennacchio L.A."/>
            <person name="Salamov A.A."/>
            <person name="Satou Y."/>
            <person name="Sauka-Spengler T."/>
            <person name="Schmutz J."/>
            <person name="Shin-I T."/>
            <person name="Toyoda A."/>
            <person name="Bronner-Fraser M."/>
            <person name="Fujiyama A."/>
            <person name="Holland L.Z."/>
            <person name="Holland P.W.H."/>
            <person name="Satoh N."/>
            <person name="Rokhsar D.S."/>
        </authorList>
    </citation>
    <scope>NUCLEOTIDE SEQUENCE [LARGE SCALE GENOMIC DNA]</scope>
    <source>
        <strain evidence="2">S238N-H82</strain>
        <tissue evidence="2">Testes</tissue>
    </source>
</reference>
<feature type="region of interest" description="Disordered" evidence="1">
    <location>
        <begin position="177"/>
        <end position="196"/>
    </location>
</feature>
<accession>C3Z306</accession>
<dbReference type="AlphaFoldDB" id="C3Z306"/>
<organism>
    <name type="scientific">Branchiostoma floridae</name>
    <name type="common">Florida lancelet</name>
    <name type="synonym">Amphioxus</name>
    <dbReference type="NCBI Taxonomy" id="7739"/>
    <lineage>
        <taxon>Eukaryota</taxon>
        <taxon>Metazoa</taxon>
        <taxon>Chordata</taxon>
        <taxon>Cephalochordata</taxon>
        <taxon>Leptocardii</taxon>
        <taxon>Amphioxiformes</taxon>
        <taxon>Branchiostomatidae</taxon>
        <taxon>Branchiostoma</taxon>
    </lineage>
</organism>
<evidence type="ECO:0000256" key="1">
    <source>
        <dbReference type="SAM" id="MobiDB-lite"/>
    </source>
</evidence>
<name>C3Z306_BRAFL</name>